<reference evidence="1" key="1">
    <citation type="submission" date="2018-05" db="EMBL/GenBank/DDBJ databases">
        <authorList>
            <person name="Lanie J.A."/>
            <person name="Ng W.-L."/>
            <person name="Kazmierczak K.M."/>
            <person name="Andrzejewski T.M."/>
            <person name="Davidsen T.M."/>
            <person name="Wayne K.J."/>
            <person name="Tettelin H."/>
            <person name="Glass J.I."/>
            <person name="Rusch D."/>
            <person name="Podicherti R."/>
            <person name="Tsui H.-C.T."/>
            <person name="Winkler M.E."/>
        </authorList>
    </citation>
    <scope>NUCLEOTIDE SEQUENCE</scope>
</reference>
<organism evidence="1">
    <name type="scientific">marine metagenome</name>
    <dbReference type="NCBI Taxonomy" id="408172"/>
    <lineage>
        <taxon>unclassified sequences</taxon>
        <taxon>metagenomes</taxon>
        <taxon>ecological metagenomes</taxon>
    </lineage>
</organism>
<proteinExistence type="predicted"/>
<name>A0A382BTD0_9ZZZZ</name>
<evidence type="ECO:0000313" key="1">
    <source>
        <dbReference type="EMBL" id="SVB17076.1"/>
    </source>
</evidence>
<protein>
    <submittedName>
        <fullName evidence="1">Uncharacterized protein</fullName>
    </submittedName>
</protein>
<dbReference type="AlphaFoldDB" id="A0A382BTD0"/>
<accession>A0A382BTD0</accession>
<dbReference type="EMBL" id="UINC01031280">
    <property type="protein sequence ID" value="SVB17076.1"/>
    <property type="molecule type" value="Genomic_DNA"/>
</dbReference>
<sequence>MAWDDTKKEDVIEAYKNADPTPETSVEIVKEIAEEYEESPNGVRMILTKAGVYIRKTAAASNGSSSPRVSKADAQQELIAALTSTGQTVDDDIISKLTGKAAKYFAGVISSIG</sequence>
<gene>
    <name evidence="1" type="ORF">METZ01_LOCUS169930</name>
</gene>